<gene>
    <name evidence="2" type="ORF">ColLi_05227</name>
</gene>
<dbReference type="Proteomes" id="UP001055172">
    <property type="component" value="Unassembled WGS sequence"/>
</dbReference>
<protein>
    <submittedName>
        <fullName evidence="2">Uncharacterized protein</fullName>
    </submittedName>
</protein>
<name>A0AA37LRL2_9PEZI</name>
<comment type="caution">
    <text evidence="2">The sequence shown here is derived from an EMBL/GenBank/DDBJ whole genome shotgun (WGS) entry which is preliminary data.</text>
</comment>
<proteinExistence type="predicted"/>
<evidence type="ECO:0000256" key="1">
    <source>
        <dbReference type="SAM" id="MobiDB-lite"/>
    </source>
</evidence>
<reference evidence="2 3" key="1">
    <citation type="submission" date="2021-07" db="EMBL/GenBank/DDBJ databases">
        <title>Genome data of Colletotrichum spaethianum.</title>
        <authorList>
            <person name="Utami Y.D."/>
            <person name="Hiruma K."/>
        </authorList>
    </citation>
    <scope>NUCLEOTIDE SEQUENCE [LARGE SCALE GENOMIC DNA]</scope>
    <source>
        <strain evidence="2 3">MAFF 242679</strain>
    </source>
</reference>
<organism evidence="2 3">
    <name type="scientific">Colletotrichum liriopes</name>
    <dbReference type="NCBI Taxonomy" id="708192"/>
    <lineage>
        <taxon>Eukaryota</taxon>
        <taxon>Fungi</taxon>
        <taxon>Dikarya</taxon>
        <taxon>Ascomycota</taxon>
        <taxon>Pezizomycotina</taxon>
        <taxon>Sordariomycetes</taxon>
        <taxon>Hypocreomycetidae</taxon>
        <taxon>Glomerellales</taxon>
        <taxon>Glomerellaceae</taxon>
        <taxon>Colletotrichum</taxon>
        <taxon>Colletotrichum spaethianum species complex</taxon>
    </lineage>
</organism>
<sequence length="133" mass="14051">MYTGQEATVESEVEKNNVLKGYSFVSVPPRYSLGTAAVAPAAAGGIPPTNPPGSSIGRRRPQTESLARTAPTRRISRGTDLPSPPLTRRLAPPSASHRSTGLPPAVGAPCSRTFRTPLSETKTTEKLKLRVCS</sequence>
<dbReference type="AlphaFoldDB" id="A0AA37LRL2"/>
<keyword evidence="3" id="KW-1185">Reference proteome</keyword>
<feature type="region of interest" description="Disordered" evidence="1">
    <location>
        <begin position="41"/>
        <end position="133"/>
    </location>
</feature>
<evidence type="ECO:0000313" key="3">
    <source>
        <dbReference type="Proteomes" id="UP001055172"/>
    </source>
</evidence>
<accession>A0AA37LRL2</accession>
<feature type="compositionally biased region" description="Basic and acidic residues" evidence="1">
    <location>
        <begin position="122"/>
        <end position="133"/>
    </location>
</feature>
<dbReference type="EMBL" id="BPPX01000009">
    <property type="protein sequence ID" value="GJC82389.1"/>
    <property type="molecule type" value="Genomic_DNA"/>
</dbReference>
<evidence type="ECO:0000313" key="2">
    <source>
        <dbReference type="EMBL" id="GJC82389.1"/>
    </source>
</evidence>